<proteinExistence type="predicted"/>
<protein>
    <submittedName>
        <fullName evidence="1">Uncharacterized protein</fullName>
    </submittedName>
</protein>
<gene>
    <name evidence="1" type="ORF">DSOL_4505</name>
</gene>
<dbReference type="EMBL" id="MLBF01000056">
    <property type="protein sequence ID" value="OLN27533.1"/>
    <property type="molecule type" value="Genomic_DNA"/>
</dbReference>
<sequence length="70" mass="7545">MVEYSKLNAADKKEFVDNIEIIASDNPRTSLAAIKIKSIGKKLAGGLWNDVAKPLIVEIASETAKKSMGL</sequence>
<dbReference type="AlphaFoldDB" id="A0A1Q8QJK5"/>
<name>A0A1Q8QJK5_9FIRM</name>
<organism evidence="1 2">
    <name type="scientific">Desulfosporosinus metallidurans</name>
    <dbReference type="NCBI Taxonomy" id="1888891"/>
    <lineage>
        <taxon>Bacteria</taxon>
        <taxon>Bacillati</taxon>
        <taxon>Bacillota</taxon>
        <taxon>Clostridia</taxon>
        <taxon>Eubacteriales</taxon>
        <taxon>Desulfitobacteriaceae</taxon>
        <taxon>Desulfosporosinus</taxon>
    </lineage>
</organism>
<keyword evidence="2" id="KW-1185">Reference proteome</keyword>
<comment type="caution">
    <text evidence="1">The sequence shown here is derived from an EMBL/GenBank/DDBJ whole genome shotgun (WGS) entry which is preliminary data.</text>
</comment>
<dbReference type="Proteomes" id="UP000186102">
    <property type="component" value="Unassembled WGS sequence"/>
</dbReference>
<dbReference type="Pfam" id="PF10083">
    <property type="entry name" value="DUF2321"/>
    <property type="match status" value="1"/>
</dbReference>
<accession>A0A1Q8QJK5</accession>
<dbReference type="InterPro" id="IPR016891">
    <property type="entry name" value="DUF2321"/>
</dbReference>
<evidence type="ECO:0000313" key="2">
    <source>
        <dbReference type="Proteomes" id="UP000186102"/>
    </source>
</evidence>
<evidence type="ECO:0000313" key="1">
    <source>
        <dbReference type="EMBL" id="OLN27533.1"/>
    </source>
</evidence>
<reference evidence="1 2" key="1">
    <citation type="submission" date="2016-09" db="EMBL/GenBank/DDBJ databases">
        <title>Complete genome of Desulfosporosinus sp. OL.</title>
        <authorList>
            <person name="Mardanov A."/>
            <person name="Beletsky A."/>
            <person name="Panova A."/>
            <person name="Karnachuk O."/>
            <person name="Ravin N."/>
        </authorList>
    </citation>
    <scope>NUCLEOTIDE SEQUENCE [LARGE SCALE GENOMIC DNA]</scope>
    <source>
        <strain evidence="1 2">OL</strain>
    </source>
</reference>
<dbReference type="STRING" id="1888891.DSOL_4505"/>